<evidence type="ECO:0000256" key="7">
    <source>
        <dbReference type="SAM" id="SignalP"/>
    </source>
</evidence>
<reference evidence="9 10" key="1">
    <citation type="submission" date="2020-02" db="EMBL/GenBank/DDBJ databases">
        <title>Genome sequence of Parvularcula flava strain NH6-79.</title>
        <authorList>
            <person name="Abdul Karim M.H."/>
            <person name="Lam M.Q."/>
            <person name="Chen S.J."/>
            <person name="Yahya A."/>
            <person name="Shahir S."/>
            <person name="Shamsir M.S."/>
            <person name="Chong C.S."/>
        </authorList>
    </citation>
    <scope>NUCLEOTIDE SEQUENCE [LARGE SCALE GENOMIC DNA]</scope>
    <source>
        <strain evidence="9 10">NH6-79</strain>
    </source>
</reference>
<dbReference type="Pfam" id="PF01435">
    <property type="entry name" value="Peptidase_M48"/>
    <property type="match status" value="1"/>
</dbReference>
<accession>A0ABX0HIF2</accession>
<dbReference type="SMART" id="SM00228">
    <property type="entry name" value="PDZ"/>
    <property type="match status" value="1"/>
</dbReference>
<comment type="caution">
    <text evidence="9">The sequence shown here is derived from an EMBL/GenBank/DDBJ whole genome shotgun (WGS) entry which is preliminary data.</text>
</comment>
<comment type="cofactor">
    <cofactor evidence="6">
        <name>Zn(2+)</name>
        <dbReference type="ChEBI" id="CHEBI:29105"/>
    </cofactor>
    <text evidence="6">Binds 1 zinc ion per subunit.</text>
</comment>
<feature type="domain" description="PDZ" evidence="8">
    <location>
        <begin position="66"/>
        <end position="150"/>
    </location>
</feature>
<evidence type="ECO:0000256" key="3">
    <source>
        <dbReference type="ARBA" id="ARBA00022801"/>
    </source>
</evidence>
<dbReference type="PANTHER" id="PTHR22726">
    <property type="entry name" value="METALLOENDOPEPTIDASE OMA1"/>
    <property type="match status" value="1"/>
</dbReference>
<keyword evidence="7" id="KW-0732">Signal</keyword>
<keyword evidence="3 6" id="KW-0378">Hydrolase</keyword>
<dbReference type="InterPro" id="IPR001915">
    <property type="entry name" value="Peptidase_M48"/>
</dbReference>
<dbReference type="PROSITE" id="PS50106">
    <property type="entry name" value="PDZ"/>
    <property type="match status" value="1"/>
</dbReference>
<dbReference type="InterPro" id="IPR001478">
    <property type="entry name" value="PDZ"/>
</dbReference>
<proteinExistence type="inferred from homology"/>
<dbReference type="PANTHER" id="PTHR22726:SF1">
    <property type="entry name" value="METALLOENDOPEPTIDASE OMA1, MITOCHONDRIAL"/>
    <property type="match status" value="1"/>
</dbReference>
<evidence type="ECO:0000313" key="10">
    <source>
        <dbReference type="Proteomes" id="UP000818603"/>
    </source>
</evidence>
<dbReference type="Proteomes" id="UP000818603">
    <property type="component" value="Unassembled WGS sequence"/>
</dbReference>
<sequence length="365" mass="38785">MMKSFLMGLFFCASLTACATVDYAAPDPAGDTVELYQQDMQREAIDLQLARRARLYDLAWPVLKENVALCPQTKTSIGVILAGRKELGAFVGGIDEDYLTRLGYADDINVLHAMAGSPAAEAGLKAGMALLAVDGEEIETRQAETAVAAIVAALDEDETVTLTVRDETGTRDISIDGIETCAAPVKMSTSDAINAMAATGDIVIHAGMMRAADDDTLQFVIAHELAHIALAHRPKVIRNSVVSGAVVYGPILYAGGMVADTVLRLTGSQRSGSLSSRALAASVPYMNEFEAEADYVGLYMLARAGGNIDAAPNLFTLFATEKPESTWLLYTHPLTPQRYAAVEAAVAEVKAKIAAGEELLPEKVE</sequence>
<feature type="chain" id="PRO_5045538974" evidence="7">
    <location>
        <begin position="20"/>
        <end position="365"/>
    </location>
</feature>
<dbReference type="PROSITE" id="PS51257">
    <property type="entry name" value="PROKAR_LIPOPROTEIN"/>
    <property type="match status" value="1"/>
</dbReference>
<keyword evidence="1 6" id="KW-0645">Protease</keyword>
<dbReference type="Pfam" id="PF17820">
    <property type="entry name" value="PDZ_6"/>
    <property type="match status" value="1"/>
</dbReference>
<keyword evidence="4 6" id="KW-0862">Zinc</keyword>
<dbReference type="InterPro" id="IPR051156">
    <property type="entry name" value="Mito/Outer_Membr_Metalloprot"/>
</dbReference>
<dbReference type="RefSeq" id="WP_155137479.1">
    <property type="nucleotide sequence ID" value="NZ_BMGZ01000001.1"/>
</dbReference>
<name>A0ABX0HIF2_9PROT</name>
<dbReference type="EMBL" id="VCJR02000001">
    <property type="protein sequence ID" value="NHK26984.1"/>
    <property type="molecule type" value="Genomic_DNA"/>
</dbReference>
<evidence type="ECO:0000259" key="8">
    <source>
        <dbReference type="PROSITE" id="PS50106"/>
    </source>
</evidence>
<gene>
    <name evidence="9" type="ORF">FF098_003555</name>
</gene>
<keyword evidence="10" id="KW-1185">Reference proteome</keyword>
<evidence type="ECO:0000313" key="9">
    <source>
        <dbReference type="EMBL" id="NHK26984.1"/>
    </source>
</evidence>
<dbReference type="SUPFAM" id="SSF50156">
    <property type="entry name" value="PDZ domain-like"/>
    <property type="match status" value="1"/>
</dbReference>
<evidence type="ECO:0000256" key="6">
    <source>
        <dbReference type="RuleBase" id="RU003983"/>
    </source>
</evidence>
<dbReference type="Gene3D" id="3.30.2010.10">
    <property type="entry name" value="Metalloproteases ('zincins'), catalytic domain"/>
    <property type="match status" value="1"/>
</dbReference>
<keyword evidence="2" id="KW-0479">Metal-binding</keyword>
<evidence type="ECO:0000256" key="2">
    <source>
        <dbReference type="ARBA" id="ARBA00022723"/>
    </source>
</evidence>
<comment type="similarity">
    <text evidence="6">Belongs to the peptidase M48 family.</text>
</comment>
<dbReference type="Gene3D" id="2.30.42.10">
    <property type="match status" value="1"/>
</dbReference>
<dbReference type="InterPro" id="IPR041489">
    <property type="entry name" value="PDZ_6"/>
</dbReference>
<evidence type="ECO:0000256" key="4">
    <source>
        <dbReference type="ARBA" id="ARBA00022833"/>
    </source>
</evidence>
<keyword evidence="5 6" id="KW-0482">Metalloprotease</keyword>
<dbReference type="GO" id="GO:0008237">
    <property type="term" value="F:metallopeptidase activity"/>
    <property type="evidence" value="ECO:0007669"/>
    <property type="project" value="UniProtKB-KW"/>
</dbReference>
<evidence type="ECO:0000256" key="1">
    <source>
        <dbReference type="ARBA" id="ARBA00022670"/>
    </source>
</evidence>
<organism evidence="9 10">
    <name type="scientific">Aquisalinus luteolus</name>
    <dbReference type="NCBI Taxonomy" id="1566827"/>
    <lineage>
        <taxon>Bacteria</taxon>
        <taxon>Pseudomonadati</taxon>
        <taxon>Pseudomonadota</taxon>
        <taxon>Alphaproteobacteria</taxon>
        <taxon>Parvularculales</taxon>
        <taxon>Parvularculaceae</taxon>
        <taxon>Aquisalinus</taxon>
    </lineage>
</organism>
<dbReference type="InterPro" id="IPR036034">
    <property type="entry name" value="PDZ_sf"/>
</dbReference>
<protein>
    <submittedName>
        <fullName evidence="9">M48 family metalloprotease</fullName>
    </submittedName>
</protein>
<feature type="signal peptide" evidence="7">
    <location>
        <begin position="1"/>
        <end position="19"/>
    </location>
</feature>
<evidence type="ECO:0000256" key="5">
    <source>
        <dbReference type="ARBA" id="ARBA00023049"/>
    </source>
</evidence>